<feature type="region of interest" description="Disordered" evidence="1">
    <location>
        <begin position="1"/>
        <end position="37"/>
    </location>
</feature>
<dbReference type="Proteomes" id="UP001311915">
    <property type="component" value="Unassembled WGS sequence"/>
</dbReference>
<evidence type="ECO:0000256" key="1">
    <source>
        <dbReference type="SAM" id="MobiDB-lite"/>
    </source>
</evidence>
<name>A0AAV9LLS1_9SOLN</name>
<evidence type="ECO:0000313" key="3">
    <source>
        <dbReference type="Proteomes" id="UP001311915"/>
    </source>
</evidence>
<proteinExistence type="predicted"/>
<keyword evidence="3" id="KW-1185">Reference proteome</keyword>
<sequence length="330" mass="37425">MHAEYEERDCHIGSSSGVEPNGKKPQGNKQRKGKGLQEQETPLSLMMNFIIWNVRGANSATFKPAMLVLLKTKMTEHKSLTEELRGIVVMWKEDALKLENLTITVQGIHITVKVLPSTYSWNFSAIYASLDFNTRTLFWEELCTHSTITDREWPIGRDFNEFLNANEKLGGNYHIFFQCPNSTTSWNDIISKSGTPANTPFTSLIGTEWINQWHNIKNNKFNDQLDWGTLIPFCLWNICVSAIDTISQAIEFQWVIVKSTKRSDSKSTTQVSWRPPNPDTFKLNVDGAVKNASGPCGLGGVIRNHLGVWKMGFIEYTPLKDPIRVELQAL</sequence>
<comment type="caution">
    <text evidence="2">The sequence shown here is derived from an EMBL/GenBank/DDBJ whole genome shotgun (WGS) entry which is preliminary data.</text>
</comment>
<accession>A0AAV9LLS1</accession>
<dbReference type="EMBL" id="JAWPEI010000005">
    <property type="protein sequence ID" value="KAK4726533.1"/>
    <property type="molecule type" value="Genomic_DNA"/>
</dbReference>
<protein>
    <recommendedName>
        <fullName evidence="4">RNase H type-1 domain-containing protein</fullName>
    </recommendedName>
</protein>
<reference evidence="2 3" key="1">
    <citation type="submission" date="2023-10" db="EMBL/GenBank/DDBJ databases">
        <title>Genome-Wide Identification Analysis in wild type Solanum Pinnatisectum Reveals Some Genes Defensing Phytophthora Infestans.</title>
        <authorList>
            <person name="Sun C."/>
        </authorList>
    </citation>
    <scope>NUCLEOTIDE SEQUENCE [LARGE SCALE GENOMIC DNA]</scope>
    <source>
        <strain evidence="2">LQN</strain>
        <tissue evidence="2">Leaf</tissue>
    </source>
</reference>
<gene>
    <name evidence="2" type="ORF">R3W88_031450</name>
</gene>
<dbReference type="PANTHER" id="PTHR35218:SF8">
    <property type="entry name" value="ENDONUCLEASE_EXONUCLEASE_PHOSPHATASE"/>
    <property type="match status" value="1"/>
</dbReference>
<feature type="compositionally biased region" description="Basic and acidic residues" evidence="1">
    <location>
        <begin position="1"/>
        <end position="11"/>
    </location>
</feature>
<organism evidence="2 3">
    <name type="scientific">Solanum pinnatisectum</name>
    <name type="common">tansyleaf nightshade</name>
    <dbReference type="NCBI Taxonomy" id="50273"/>
    <lineage>
        <taxon>Eukaryota</taxon>
        <taxon>Viridiplantae</taxon>
        <taxon>Streptophyta</taxon>
        <taxon>Embryophyta</taxon>
        <taxon>Tracheophyta</taxon>
        <taxon>Spermatophyta</taxon>
        <taxon>Magnoliopsida</taxon>
        <taxon>eudicotyledons</taxon>
        <taxon>Gunneridae</taxon>
        <taxon>Pentapetalae</taxon>
        <taxon>asterids</taxon>
        <taxon>lamiids</taxon>
        <taxon>Solanales</taxon>
        <taxon>Solanaceae</taxon>
        <taxon>Solanoideae</taxon>
        <taxon>Solaneae</taxon>
        <taxon>Solanum</taxon>
    </lineage>
</organism>
<dbReference type="InterPro" id="IPR044730">
    <property type="entry name" value="RNase_H-like_dom_plant"/>
</dbReference>
<evidence type="ECO:0000313" key="2">
    <source>
        <dbReference type="EMBL" id="KAK4726533.1"/>
    </source>
</evidence>
<evidence type="ECO:0008006" key="4">
    <source>
        <dbReference type="Google" id="ProtNLM"/>
    </source>
</evidence>
<dbReference type="PANTHER" id="PTHR35218">
    <property type="entry name" value="RNASE H DOMAIN-CONTAINING PROTEIN"/>
    <property type="match status" value="1"/>
</dbReference>
<dbReference type="CDD" id="cd06222">
    <property type="entry name" value="RNase_H_like"/>
    <property type="match status" value="1"/>
</dbReference>
<dbReference type="AlphaFoldDB" id="A0AAV9LLS1"/>